<sequence>MTEPANTNLKKESKRITSALAAILLGCFGTHKFLLNYSKEGRILLIVTLLGFLLFQVYVGIFILMAVFIFCVAEGIIYLLKSDRQFIDTYQKNHRSWL</sequence>
<protein>
    <recommendedName>
        <fullName evidence="4">TM2 domain-containing protein</fullName>
    </recommendedName>
</protein>
<accession>A0ABT8LGD0</accession>
<dbReference type="EMBL" id="JAUJEB010000007">
    <property type="protein sequence ID" value="MDN5215987.1"/>
    <property type="molecule type" value="Genomic_DNA"/>
</dbReference>
<feature type="transmembrane region" description="Helical" evidence="1">
    <location>
        <begin position="16"/>
        <end position="35"/>
    </location>
</feature>
<keyword evidence="3" id="KW-1185">Reference proteome</keyword>
<reference evidence="2" key="1">
    <citation type="submission" date="2023-06" db="EMBL/GenBank/DDBJ databases">
        <title>Genomic of Agaribacillus aureum.</title>
        <authorList>
            <person name="Wang G."/>
        </authorList>
    </citation>
    <scope>NUCLEOTIDE SEQUENCE</scope>
    <source>
        <strain evidence="2">BMA12</strain>
    </source>
</reference>
<gene>
    <name evidence="2" type="ORF">QQ020_28170</name>
</gene>
<organism evidence="2 3">
    <name type="scientific">Agaribacillus aureus</name>
    <dbReference type="NCBI Taxonomy" id="3051825"/>
    <lineage>
        <taxon>Bacteria</taxon>
        <taxon>Pseudomonadati</taxon>
        <taxon>Bacteroidota</taxon>
        <taxon>Cytophagia</taxon>
        <taxon>Cytophagales</taxon>
        <taxon>Splendidivirgaceae</taxon>
        <taxon>Agaribacillus</taxon>
    </lineage>
</organism>
<name>A0ABT8LGD0_9BACT</name>
<feature type="transmembrane region" description="Helical" evidence="1">
    <location>
        <begin position="55"/>
        <end position="80"/>
    </location>
</feature>
<keyword evidence="1" id="KW-0472">Membrane</keyword>
<evidence type="ECO:0000313" key="2">
    <source>
        <dbReference type="EMBL" id="MDN5215987.1"/>
    </source>
</evidence>
<keyword evidence="1" id="KW-1133">Transmembrane helix</keyword>
<proteinExistence type="predicted"/>
<evidence type="ECO:0008006" key="4">
    <source>
        <dbReference type="Google" id="ProtNLM"/>
    </source>
</evidence>
<comment type="caution">
    <text evidence="2">The sequence shown here is derived from an EMBL/GenBank/DDBJ whole genome shotgun (WGS) entry which is preliminary data.</text>
</comment>
<dbReference type="RefSeq" id="WP_346761322.1">
    <property type="nucleotide sequence ID" value="NZ_JAUJEB010000007.1"/>
</dbReference>
<dbReference type="Proteomes" id="UP001172083">
    <property type="component" value="Unassembled WGS sequence"/>
</dbReference>
<evidence type="ECO:0000313" key="3">
    <source>
        <dbReference type="Proteomes" id="UP001172083"/>
    </source>
</evidence>
<evidence type="ECO:0000256" key="1">
    <source>
        <dbReference type="SAM" id="Phobius"/>
    </source>
</evidence>
<keyword evidence="1" id="KW-0812">Transmembrane</keyword>